<dbReference type="EMBL" id="FPKR01000016">
    <property type="protein sequence ID" value="SFZ79308.1"/>
    <property type="molecule type" value="Genomic_DNA"/>
</dbReference>
<dbReference type="Gene3D" id="3.60.40.10">
    <property type="entry name" value="PPM-type phosphatase domain"/>
    <property type="match status" value="1"/>
</dbReference>
<keyword evidence="6" id="KW-0472">Membrane</keyword>
<dbReference type="AlphaFoldDB" id="A0A1K2HR79"/>
<dbReference type="RefSeq" id="WP_072429979.1">
    <property type="nucleotide sequence ID" value="NZ_FPKR01000016.1"/>
</dbReference>
<dbReference type="InterPro" id="IPR000719">
    <property type="entry name" value="Prot_kinase_dom"/>
</dbReference>
<evidence type="ECO:0000256" key="1">
    <source>
        <dbReference type="ARBA" id="ARBA00022679"/>
    </source>
</evidence>
<keyword evidence="3" id="KW-0418">Kinase</keyword>
<evidence type="ECO:0000256" key="5">
    <source>
        <dbReference type="SAM" id="MobiDB-lite"/>
    </source>
</evidence>
<evidence type="ECO:0000259" key="8">
    <source>
        <dbReference type="PROSITE" id="PS51746"/>
    </source>
</evidence>
<dbReference type="InterPro" id="IPR036457">
    <property type="entry name" value="PPM-type-like_dom_sf"/>
</dbReference>
<dbReference type="SUPFAM" id="SSF81606">
    <property type="entry name" value="PP2C-like"/>
    <property type="match status" value="1"/>
</dbReference>
<dbReference type="CDD" id="cd00143">
    <property type="entry name" value="PP2Cc"/>
    <property type="match status" value="1"/>
</dbReference>
<dbReference type="Pfam" id="PF00069">
    <property type="entry name" value="Pkinase"/>
    <property type="match status" value="1"/>
</dbReference>
<feature type="region of interest" description="Disordered" evidence="5">
    <location>
        <begin position="561"/>
        <end position="581"/>
    </location>
</feature>
<keyword evidence="6" id="KW-0812">Transmembrane</keyword>
<dbReference type="Pfam" id="PF13672">
    <property type="entry name" value="PP2C_2"/>
    <property type="match status" value="1"/>
</dbReference>
<dbReference type="OrthoDB" id="9801841at2"/>
<reference evidence="9 10" key="1">
    <citation type="submission" date="2016-11" db="EMBL/GenBank/DDBJ databases">
        <authorList>
            <person name="Jaros S."/>
            <person name="Januszkiewicz K."/>
            <person name="Wedrychowicz H."/>
        </authorList>
    </citation>
    <scope>NUCLEOTIDE SEQUENCE [LARGE SCALE GENOMIC DNA]</scope>
    <source>
        <strain evidence="9 10">DSM 18899</strain>
    </source>
</reference>
<protein>
    <submittedName>
        <fullName evidence="9">Serine/threonine protein phosphatase PrpC</fullName>
    </submittedName>
</protein>
<dbReference type="InterPro" id="IPR011009">
    <property type="entry name" value="Kinase-like_dom_sf"/>
</dbReference>
<dbReference type="PANTHER" id="PTHR43289">
    <property type="entry name" value="MITOGEN-ACTIVATED PROTEIN KINASE KINASE KINASE 20-RELATED"/>
    <property type="match status" value="1"/>
</dbReference>
<dbReference type="SUPFAM" id="SSF56112">
    <property type="entry name" value="Protein kinase-like (PK-like)"/>
    <property type="match status" value="1"/>
</dbReference>
<dbReference type="Proteomes" id="UP000186513">
    <property type="component" value="Unassembled WGS sequence"/>
</dbReference>
<organism evidence="9 10">
    <name type="scientific">Chitinimonas taiwanensis DSM 18899</name>
    <dbReference type="NCBI Taxonomy" id="1121279"/>
    <lineage>
        <taxon>Bacteria</taxon>
        <taxon>Pseudomonadati</taxon>
        <taxon>Pseudomonadota</taxon>
        <taxon>Betaproteobacteria</taxon>
        <taxon>Neisseriales</taxon>
        <taxon>Chitinibacteraceae</taxon>
        <taxon>Chitinimonas</taxon>
    </lineage>
</organism>
<keyword evidence="6" id="KW-1133">Transmembrane helix</keyword>
<evidence type="ECO:0000256" key="6">
    <source>
        <dbReference type="SAM" id="Phobius"/>
    </source>
</evidence>
<dbReference type="Gene3D" id="1.10.510.10">
    <property type="entry name" value="Transferase(Phosphotransferase) domain 1"/>
    <property type="match status" value="1"/>
</dbReference>
<name>A0A1K2HR79_9NEIS</name>
<dbReference type="InterPro" id="IPR001932">
    <property type="entry name" value="PPM-type_phosphatase-like_dom"/>
</dbReference>
<evidence type="ECO:0000256" key="2">
    <source>
        <dbReference type="ARBA" id="ARBA00022741"/>
    </source>
</evidence>
<proteinExistence type="predicted"/>
<feature type="domain" description="PPM-type phosphatase" evidence="8">
    <location>
        <begin position="5"/>
        <end position="228"/>
    </location>
</feature>
<dbReference type="SMART" id="SM00331">
    <property type="entry name" value="PP2C_SIG"/>
    <property type="match status" value="1"/>
</dbReference>
<sequence>MLQLAIGTATDTGPKPRNEDALAAIEPPAGFEASKGWLLALADGVSQSADGKLAAQATVRGLVSDYYATPDTWEPAHAIDRIVSAQNLWLNGQAGSGEPLATTLSALVLRGRRFTLAHVGDCRVYRMKGGRFEQLSEDHVWQHEGFQHVLKRAVGLDKHVVLDFRDGELAEGDVFTLLCDGVWAALGDVEVHRLLQLHDEPQRAAEALVAAALAANAQDNVSAIVLRVLSLPGSGLRDELASAPALAVLPRLKPGQQVAGFTVEKLLAESRASLVYLARDAQGQRAVLKTLTELAGADEELAQGLLTEGWLMKRVGSHYLPELIEPQERQWLMLAMRWYPGETLGDKLARGERISAVEAVRIGLRLSRALSGLHRLDILHRDIKPENLHLDPEGRLRLLDLGVAHCPGITVEGDATPGTASFLAPEQFGGARASVQTDLYATGATLYHALTRRYPYGEIEPFQTPHFGDPIPPTRYRPDIPAWLESVLLKAVARDPALRFETADEMRVALELGEARPLRVARKSPLAQRAPGRLWMALALASLGLNLLLLFVLLVSSAADPQKNPSRADGASHSSLAAKRS</sequence>
<keyword evidence="10" id="KW-1185">Reference proteome</keyword>
<dbReference type="GO" id="GO:0004674">
    <property type="term" value="F:protein serine/threonine kinase activity"/>
    <property type="evidence" value="ECO:0007669"/>
    <property type="project" value="TreeGrafter"/>
</dbReference>
<dbReference type="SMART" id="SM00220">
    <property type="entry name" value="S_TKc"/>
    <property type="match status" value="1"/>
</dbReference>
<evidence type="ECO:0000256" key="4">
    <source>
        <dbReference type="ARBA" id="ARBA00022840"/>
    </source>
</evidence>
<dbReference type="GO" id="GO:0005524">
    <property type="term" value="F:ATP binding"/>
    <property type="evidence" value="ECO:0007669"/>
    <property type="project" value="UniProtKB-KW"/>
</dbReference>
<dbReference type="CDD" id="cd14014">
    <property type="entry name" value="STKc_PknB_like"/>
    <property type="match status" value="1"/>
</dbReference>
<keyword evidence="1" id="KW-0808">Transferase</keyword>
<dbReference type="PROSITE" id="PS51746">
    <property type="entry name" value="PPM_2"/>
    <property type="match status" value="1"/>
</dbReference>
<gene>
    <name evidence="9" type="ORF">SAMN02745887_03495</name>
</gene>
<evidence type="ECO:0000259" key="7">
    <source>
        <dbReference type="PROSITE" id="PS50011"/>
    </source>
</evidence>
<keyword evidence="4" id="KW-0067">ATP-binding</keyword>
<accession>A0A1K2HR79</accession>
<evidence type="ECO:0000313" key="9">
    <source>
        <dbReference type="EMBL" id="SFZ79308.1"/>
    </source>
</evidence>
<dbReference type="SMART" id="SM00332">
    <property type="entry name" value="PP2Cc"/>
    <property type="match status" value="1"/>
</dbReference>
<feature type="transmembrane region" description="Helical" evidence="6">
    <location>
        <begin position="534"/>
        <end position="555"/>
    </location>
</feature>
<dbReference type="STRING" id="1121279.SAMN02745887_03495"/>
<dbReference type="PROSITE" id="PS50011">
    <property type="entry name" value="PROTEIN_KINASE_DOM"/>
    <property type="match status" value="1"/>
</dbReference>
<feature type="domain" description="Protein kinase" evidence="7">
    <location>
        <begin position="261"/>
        <end position="512"/>
    </location>
</feature>
<dbReference type="PANTHER" id="PTHR43289:SF34">
    <property type="entry name" value="SERINE_THREONINE-PROTEIN KINASE YBDM-RELATED"/>
    <property type="match status" value="1"/>
</dbReference>
<keyword evidence="2" id="KW-0547">Nucleotide-binding</keyword>
<evidence type="ECO:0000256" key="3">
    <source>
        <dbReference type="ARBA" id="ARBA00022777"/>
    </source>
</evidence>
<evidence type="ECO:0000313" key="10">
    <source>
        <dbReference type="Proteomes" id="UP000186513"/>
    </source>
</evidence>